<dbReference type="PANTHER" id="PTHR11439">
    <property type="entry name" value="GAG-POL-RELATED RETROTRANSPOSON"/>
    <property type="match status" value="1"/>
</dbReference>
<accession>A0A699GVS7</accession>
<organism evidence="1">
    <name type="scientific">Tanacetum cinerariifolium</name>
    <name type="common">Dalmatian daisy</name>
    <name type="synonym">Chrysanthemum cinerariifolium</name>
    <dbReference type="NCBI Taxonomy" id="118510"/>
    <lineage>
        <taxon>Eukaryota</taxon>
        <taxon>Viridiplantae</taxon>
        <taxon>Streptophyta</taxon>
        <taxon>Embryophyta</taxon>
        <taxon>Tracheophyta</taxon>
        <taxon>Spermatophyta</taxon>
        <taxon>Magnoliopsida</taxon>
        <taxon>eudicotyledons</taxon>
        <taxon>Gunneridae</taxon>
        <taxon>Pentapetalae</taxon>
        <taxon>asterids</taxon>
        <taxon>campanulids</taxon>
        <taxon>Asterales</taxon>
        <taxon>Asteraceae</taxon>
        <taxon>Asteroideae</taxon>
        <taxon>Anthemideae</taxon>
        <taxon>Anthemidinae</taxon>
        <taxon>Tanacetum</taxon>
    </lineage>
</organism>
<evidence type="ECO:0000313" key="1">
    <source>
        <dbReference type="EMBL" id="GEV59285.1"/>
    </source>
</evidence>
<proteinExistence type="predicted"/>
<dbReference type="PANTHER" id="PTHR11439:SF509">
    <property type="entry name" value="RNA-DIRECTED DNA POLYMERASE"/>
    <property type="match status" value="1"/>
</dbReference>
<protein>
    <submittedName>
        <fullName evidence="1">Uncharacterized mitochondrial protein AtMg00810-like</fullName>
    </submittedName>
</protein>
<dbReference type="AlphaFoldDB" id="A0A699GVS7"/>
<dbReference type="EMBL" id="BKCJ010028114">
    <property type="protein sequence ID" value="GEV59285.1"/>
    <property type="molecule type" value="Genomic_DNA"/>
</dbReference>
<comment type="caution">
    <text evidence="1">The sequence shown here is derived from an EMBL/GenBank/DDBJ whole genome shotgun (WGS) entry which is preliminary data.</text>
</comment>
<sequence>MESLNSNSQEIELHPMYLEELQMHSNGMACFKGLESHLKTLYPISDFFVIDKRDFETAFLAFFCEEYHIFRMKMFRNLDQLQLQFERENLRAVNAKTCLEDFKDYTRCKPKTYRSDLLKYLVEKFIDKRVLKYGELWMKECEVKTIEETEKTLNEAIPHEHEIEKSFKLQSKDVQINPVQAVDANLVVTKSSRIESENNSSKNALSKSMKETQMQMQKERYQSVVRQLNAFQTQPPKILKPRFAFQVDVNNDLPKPITPHYLPKFKESVFVKPHHVMASGSSRNSSKKSSYLGWKSTGRIFNTVGLRWVPIGKIFTSSTTKADSEPPNGLKEDITNPYKCENTLNVSACTLNLDTYTSYNVQTDNLRVWLLKSSVPGPQLMTLRIISSGLVSNLPSPTHVASLVHAVLAPDSADSTGSPSSNTIDQDAPFPSTSQIPHELQSPIIPSSVEEQFHDIKVAYLDNDLFFGVPIPEPNSGESSSRDVIPTNVHSVNQPTEHLRKWTKDHPLDNVIGNPSRPIEAMQEELDEFERLQVWELIPRPDRVMIITLKWIFKVKLDDLGGVLKNKARLQISQSPRGIFINQSKYAFEIIKKYGMKTSDQVDTPMVENPNWMQIHNGYKLIQHIIVAKPTEKHLHTVKRIFLYLRGTINMGLWYSKDSCIALTAFADADHASFQDTRRSTFGSMQLLGNRLVSWSS</sequence>
<name>A0A699GVS7_TANCI</name>
<reference evidence="1" key="1">
    <citation type="journal article" date="2019" name="Sci. Rep.">
        <title>Draft genome of Tanacetum cinerariifolium, the natural source of mosquito coil.</title>
        <authorList>
            <person name="Yamashiro T."/>
            <person name="Shiraishi A."/>
            <person name="Satake H."/>
            <person name="Nakayama K."/>
        </authorList>
    </citation>
    <scope>NUCLEOTIDE SEQUENCE</scope>
</reference>
<gene>
    <name evidence="1" type="ORF">Tci_131262</name>
</gene>